<dbReference type="SUPFAM" id="SSF55729">
    <property type="entry name" value="Acyl-CoA N-acyltransferases (Nat)"/>
    <property type="match status" value="1"/>
</dbReference>
<dbReference type="Proteomes" id="UP000572817">
    <property type="component" value="Unassembled WGS sequence"/>
</dbReference>
<dbReference type="Gene3D" id="3.40.630.30">
    <property type="match status" value="1"/>
</dbReference>
<sequence>MAVPPQPPAHPPKAPHIRAARAADAAAIAQLGAHVFSVTFGHSVPPHELQAYLDKDYSAAAIAADLENPSKDTIVATDGGDGDIVGFAILTRGTSEPCLAAVPNKVELQRIYVHPRAHGKGLGGALARRLEAMAREQGFASIWLGVWEENHAAQKAYEKWGYRCVGNHDFVVGTVVQADHIMLKSL</sequence>
<feature type="domain" description="N-acetyltransferase" evidence="3">
    <location>
        <begin position="15"/>
        <end position="186"/>
    </location>
</feature>
<evidence type="ECO:0000259" key="3">
    <source>
        <dbReference type="PROSITE" id="PS51186"/>
    </source>
</evidence>
<dbReference type="PROSITE" id="PS51186">
    <property type="entry name" value="GNAT"/>
    <property type="match status" value="1"/>
</dbReference>
<keyword evidence="2" id="KW-0012">Acyltransferase</keyword>
<dbReference type="GO" id="GO:0016747">
    <property type="term" value="F:acyltransferase activity, transferring groups other than amino-acyl groups"/>
    <property type="evidence" value="ECO:0007669"/>
    <property type="project" value="InterPro"/>
</dbReference>
<dbReference type="InterPro" id="IPR000182">
    <property type="entry name" value="GNAT_dom"/>
</dbReference>
<evidence type="ECO:0000313" key="5">
    <source>
        <dbReference type="Proteomes" id="UP000572817"/>
    </source>
</evidence>
<keyword evidence="5" id="KW-1185">Reference proteome</keyword>
<proteinExistence type="predicted"/>
<name>A0A8H4IY07_9PEZI</name>
<dbReference type="AlphaFoldDB" id="A0A8H4IY07"/>
<keyword evidence="1" id="KW-0808">Transferase</keyword>
<evidence type="ECO:0000313" key="4">
    <source>
        <dbReference type="EMBL" id="KAF4308407.1"/>
    </source>
</evidence>
<organism evidence="4 5">
    <name type="scientific">Botryosphaeria dothidea</name>
    <dbReference type="NCBI Taxonomy" id="55169"/>
    <lineage>
        <taxon>Eukaryota</taxon>
        <taxon>Fungi</taxon>
        <taxon>Dikarya</taxon>
        <taxon>Ascomycota</taxon>
        <taxon>Pezizomycotina</taxon>
        <taxon>Dothideomycetes</taxon>
        <taxon>Dothideomycetes incertae sedis</taxon>
        <taxon>Botryosphaeriales</taxon>
        <taxon>Botryosphaeriaceae</taxon>
        <taxon>Botryosphaeria</taxon>
    </lineage>
</organism>
<dbReference type="OrthoDB" id="9975416at2759"/>
<dbReference type="Pfam" id="PF00583">
    <property type="entry name" value="Acetyltransf_1"/>
    <property type="match status" value="1"/>
</dbReference>
<dbReference type="InterPro" id="IPR016181">
    <property type="entry name" value="Acyl_CoA_acyltransferase"/>
</dbReference>
<dbReference type="CDD" id="cd04301">
    <property type="entry name" value="NAT_SF"/>
    <property type="match status" value="1"/>
</dbReference>
<dbReference type="InterPro" id="IPR050832">
    <property type="entry name" value="Bact_Acetyltransf"/>
</dbReference>
<evidence type="ECO:0000256" key="1">
    <source>
        <dbReference type="ARBA" id="ARBA00022679"/>
    </source>
</evidence>
<accession>A0A8H4IY07</accession>
<reference evidence="4" key="1">
    <citation type="submission" date="2020-04" db="EMBL/GenBank/DDBJ databases">
        <title>Genome Assembly and Annotation of Botryosphaeria dothidea sdau 11-99, a Latent Pathogen of Apple Fruit Ring Rot in China.</title>
        <authorList>
            <person name="Yu C."/>
            <person name="Diao Y."/>
            <person name="Lu Q."/>
            <person name="Zhao J."/>
            <person name="Cui S."/>
            <person name="Peng C."/>
            <person name="He B."/>
            <person name="Liu H."/>
        </authorList>
    </citation>
    <scope>NUCLEOTIDE SEQUENCE [LARGE SCALE GENOMIC DNA]</scope>
    <source>
        <strain evidence="4">Sdau11-99</strain>
    </source>
</reference>
<comment type="caution">
    <text evidence="4">The sequence shown here is derived from an EMBL/GenBank/DDBJ whole genome shotgun (WGS) entry which is preliminary data.</text>
</comment>
<protein>
    <submittedName>
        <fullName evidence="4">Acyl-CoA N-acyltransferase</fullName>
    </submittedName>
</protein>
<dbReference type="EMBL" id="WWBZ02000022">
    <property type="protein sequence ID" value="KAF4308407.1"/>
    <property type="molecule type" value="Genomic_DNA"/>
</dbReference>
<evidence type="ECO:0000256" key="2">
    <source>
        <dbReference type="ARBA" id="ARBA00023315"/>
    </source>
</evidence>
<gene>
    <name evidence="4" type="ORF">GTA08_BOTSDO04794</name>
</gene>
<dbReference type="PANTHER" id="PTHR43877">
    <property type="entry name" value="AMINOALKYLPHOSPHONATE N-ACETYLTRANSFERASE-RELATED-RELATED"/>
    <property type="match status" value="1"/>
</dbReference>